<gene>
    <name evidence="2" type="ORF">PLEPLA_LOCUS33688</name>
</gene>
<proteinExistence type="predicted"/>
<reference evidence="2" key="1">
    <citation type="submission" date="2020-03" db="EMBL/GenBank/DDBJ databases">
        <authorList>
            <person name="Weist P."/>
        </authorList>
    </citation>
    <scope>NUCLEOTIDE SEQUENCE</scope>
</reference>
<comment type="caution">
    <text evidence="2">The sequence shown here is derived from an EMBL/GenBank/DDBJ whole genome shotgun (WGS) entry which is preliminary data.</text>
</comment>
<evidence type="ECO:0000313" key="2">
    <source>
        <dbReference type="EMBL" id="CAB1445944.1"/>
    </source>
</evidence>
<feature type="region of interest" description="Disordered" evidence="1">
    <location>
        <begin position="29"/>
        <end position="67"/>
    </location>
</feature>
<name>A0A9N7VCE5_PLEPL</name>
<accession>A0A9N7VCE5</accession>
<evidence type="ECO:0000256" key="1">
    <source>
        <dbReference type="SAM" id="MobiDB-lite"/>
    </source>
</evidence>
<dbReference type="AlphaFoldDB" id="A0A9N7VCE5"/>
<dbReference type="EMBL" id="CADEAL010003824">
    <property type="protein sequence ID" value="CAB1445944.1"/>
    <property type="molecule type" value="Genomic_DNA"/>
</dbReference>
<sequence length="175" mass="19302">MNSLLRVKKSLRTPIRKLTSCVSGMKQEKLCAKPRDRRGRGGGGGRRGCRRSGKTPPLRTAPPKDPTVICSYQADLEKERQVQGDVETLHEEEAAGGAECSEERRESRFEKSLQEKIPAVQGLWIIYPETKAKDDGFNLLSAFQGLSFNTAPLRGRKHSKASIPTSTTGDSCNVM</sequence>
<evidence type="ECO:0000313" key="3">
    <source>
        <dbReference type="Proteomes" id="UP001153269"/>
    </source>
</evidence>
<keyword evidence="3" id="KW-1185">Reference proteome</keyword>
<dbReference type="Proteomes" id="UP001153269">
    <property type="component" value="Unassembled WGS sequence"/>
</dbReference>
<protein>
    <submittedName>
        <fullName evidence="2">Uncharacterized protein</fullName>
    </submittedName>
</protein>
<organism evidence="2 3">
    <name type="scientific">Pleuronectes platessa</name>
    <name type="common">European plaice</name>
    <dbReference type="NCBI Taxonomy" id="8262"/>
    <lineage>
        <taxon>Eukaryota</taxon>
        <taxon>Metazoa</taxon>
        <taxon>Chordata</taxon>
        <taxon>Craniata</taxon>
        <taxon>Vertebrata</taxon>
        <taxon>Euteleostomi</taxon>
        <taxon>Actinopterygii</taxon>
        <taxon>Neopterygii</taxon>
        <taxon>Teleostei</taxon>
        <taxon>Neoteleostei</taxon>
        <taxon>Acanthomorphata</taxon>
        <taxon>Carangaria</taxon>
        <taxon>Pleuronectiformes</taxon>
        <taxon>Pleuronectoidei</taxon>
        <taxon>Pleuronectidae</taxon>
        <taxon>Pleuronectes</taxon>
    </lineage>
</organism>